<gene>
    <name evidence="2" type="ORF">T11_4219</name>
</gene>
<reference evidence="2 3" key="1">
    <citation type="submission" date="2015-01" db="EMBL/GenBank/DDBJ databases">
        <title>Evolution of Trichinella species and genotypes.</title>
        <authorList>
            <person name="Korhonen P.K."/>
            <person name="Edoardo P."/>
            <person name="Giuseppe L.R."/>
            <person name="Gasser R.B."/>
        </authorList>
    </citation>
    <scope>NUCLEOTIDE SEQUENCE [LARGE SCALE GENOMIC DNA]</scope>
    <source>
        <strain evidence="2">ISS1029</strain>
    </source>
</reference>
<keyword evidence="3" id="KW-1185">Reference proteome</keyword>
<evidence type="ECO:0000313" key="2">
    <source>
        <dbReference type="EMBL" id="KRZ05180.1"/>
    </source>
</evidence>
<protein>
    <submittedName>
        <fullName evidence="2">Uncharacterized protein</fullName>
    </submittedName>
</protein>
<name>A0A0V1H3P1_9BILA</name>
<proteinExistence type="predicted"/>
<dbReference type="AlphaFoldDB" id="A0A0V1H3P1"/>
<dbReference type="OrthoDB" id="10462799at2759"/>
<dbReference type="Proteomes" id="UP000055024">
    <property type="component" value="Unassembled WGS sequence"/>
</dbReference>
<comment type="caution">
    <text evidence="2">The sequence shown here is derived from an EMBL/GenBank/DDBJ whole genome shotgun (WGS) entry which is preliminary data.</text>
</comment>
<dbReference type="EMBL" id="JYDP01000144">
    <property type="protein sequence ID" value="KRZ05180.1"/>
    <property type="molecule type" value="Genomic_DNA"/>
</dbReference>
<feature type="region of interest" description="Disordered" evidence="1">
    <location>
        <begin position="1"/>
        <end position="20"/>
    </location>
</feature>
<sequence length="62" mass="7325">MQLIKVTKPSRQSSNDNQCTKQDVLSSLKRKEIKPSVYERTGCFIYWKSYEKKKRRKSPVSS</sequence>
<organism evidence="2 3">
    <name type="scientific">Trichinella zimbabwensis</name>
    <dbReference type="NCBI Taxonomy" id="268475"/>
    <lineage>
        <taxon>Eukaryota</taxon>
        <taxon>Metazoa</taxon>
        <taxon>Ecdysozoa</taxon>
        <taxon>Nematoda</taxon>
        <taxon>Enoplea</taxon>
        <taxon>Dorylaimia</taxon>
        <taxon>Trichinellida</taxon>
        <taxon>Trichinellidae</taxon>
        <taxon>Trichinella</taxon>
    </lineage>
</organism>
<evidence type="ECO:0000313" key="3">
    <source>
        <dbReference type="Proteomes" id="UP000055024"/>
    </source>
</evidence>
<feature type="compositionally biased region" description="Polar residues" evidence="1">
    <location>
        <begin position="9"/>
        <end position="20"/>
    </location>
</feature>
<evidence type="ECO:0000256" key="1">
    <source>
        <dbReference type="SAM" id="MobiDB-lite"/>
    </source>
</evidence>
<accession>A0A0V1H3P1</accession>